<keyword evidence="1" id="KW-0812">Transmembrane</keyword>
<dbReference type="Proteomes" id="UP000199705">
    <property type="component" value="Unassembled WGS sequence"/>
</dbReference>
<dbReference type="RefSeq" id="WP_091172384.1">
    <property type="nucleotide sequence ID" value="NZ_FNCG01000014.1"/>
</dbReference>
<sequence>MKNDYNDGRPVDTNRNTYTFLYIFTGVVVIAGIIFLLRSSLFEKRVINARILKDEIALNEHLVYSDNTANAKSWLWEFGNGDKSTQQNGSYHFKKTGDYIIRLTVDGNLTQQFPVSVKDSTPTIAADTLITINGPTQGIVNEQVRLEAQGNARIFEWSFGETGRVDVKGPTALYTFHNPGTYFIKLSTDKSRRPVYHRMRITNPDSTFANQIVNPGESERRVIDDIRAHLQAIANGGDFNRHYYYLVRRYFCGDEKVTVNLEDNGESKRTDFYSYCMRLTFGGGISVDEAQVTLKPKSNCSSMLSVRQHATTAAPERRPR</sequence>
<dbReference type="Pfam" id="PF18911">
    <property type="entry name" value="PKD_4"/>
    <property type="match status" value="1"/>
</dbReference>
<evidence type="ECO:0000313" key="3">
    <source>
        <dbReference type="EMBL" id="SDH92892.1"/>
    </source>
</evidence>
<dbReference type="InterPro" id="IPR000601">
    <property type="entry name" value="PKD_dom"/>
</dbReference>
<evidence type="ECO:0000259" key="2">
    <source>
        <dbReference type="PROSITE" id="PS50093"/>
    </source>
</evidence>
<dbReference type="AlphaFoldDB" id="A0A1G8GEQ9"/>
<dbReference type="Gene3D" id="2.60.40.10">
    <property type="entry name" value="Immunoglobulins"/>
    <property type="match status" value="1"/>
</dbReference>
<dbReference type="SUPFAM" id="SSF49299">
    <property type="entry name" value="PKD domain"/>
    <property type="match status" value="2"/>
</dbReference>
<evidence type="ECO:0000256" key="1">
    <source>
        <dbReference type="SAM" id="Phobius"/>
    </source>
</evidence>
<organism evidence="3 4">
    <name type="scientific">Mucilaginibacter gossypii</name>
    <dbReference type="NCBI Taxonomy" id="551996"/>
    <lineage>
        <taxon>Bacteria</taxon>
        <taxon>Pseudomonadati</taxon>
        <taxon>Bacteroidota</taxon>
        <taxon>Sphingobacteriia</taxon>
        <taxon>Sphingobacteriales</taxon>
        <taxon>Sphingobacteriaceae</taxon>
        <taxon>Mucilaginibacter</taxon>
    </lineage>
</organism>
<dbReference type="InterPro" id="IPR013783">
    <property type="entry name" value="Ig-like_fold"/>
</dbReference>
<feature type="domain" description="PKD" evidence="2">
    <location>
        <begin position="147"/>
        <end position="187"/>
    </location>
</feature>
<dbReference type="STRING" id="551996.SAMN05192573_11435"/>
<keyword evidence="1" id="KW-0472">Membrane</keyword>
<proteinExistence type="predicted"/>
<dbReference type="PROSITE" id="PS50093">
    <property type="entry name" value="PKD"/>
    <property type="match status" value="2"/>
</dbReference>
<name>A0A1G8GEQ9_9SPHI</name>
<feature type="transmembrane region" description="Helical" evidence="1">
    <location>
        <begin position="20"/>
        <end position="37"/>
    </location>
</feature>
<protein>
    <submittedName>
        <fullName evidence="3">PKD domain-containing protein</fullName>
    </submittedName>
</protein>
<reference evidence="4" key="1">
    <citation type="submission" date="2016-10" db="EMBL/GenBank/DDBJ databases">
        <authorList>
            <person name="Varghese N."/>
            <person name="Submissions S."/>
        </authorList>
    </citation>
    <scope>NUCLEOTIDE SEQUENCE [LARGE SCALE GENOMIC DNA]</scope>
    <source>
        <strain evidence="4">Gh-67</strain>
    </source>
</reference>
<dbReference type="InterPro" id="IPR035986">
    <property type="entry name" value="PKD_dom_sf"/>
</dbReference>
<dbReference type="CDD" id="cd00146">
    <property type="entry name" value="PKD"/>
    <property type="match status" value="1"/>
</dbReference>
<dbReference type="EMBL" id="FNCG01000014">
    <property type="protein sequence ID" value="SDH92892.1"/>
    <property type="molecule type" value="Genomic_DNA"/>
</dbReference>
<feature type="domain" description="PKD" evidence="2">
    <location>
        <begin position="65"/>
        <end position="105"/>
    </location>
</feature>
<gene>
    <name evidence="3" type="ORF">SAMN05192573_11435</name>
</gene>
<keyword evidence="4" id="KW-1185">Reference proteome</keyword>
<keyword evidence="1" id="KW-1133">Transmembrane helix</keyword>
<evidence type="ECO:0000313" key="4">
    <source>
        <dbReference type="Proteomes" id="UP000199705"/>
    </source>
</evidence>
<accession>A0A1G8GEQ9</accession>